<name>A0A139I4B4_9PEZI</name>
<gene>
    <name evidence="1" type="ORF">AC579_7650</name>
</gene>
<dbReference type="Proteomes" id="UP000073492">
    <property type="component" value="Unassembled WGS sequence"/>
</dbReference>
<evidence type="ECO:0000313" key="2">
    <source>
        <dbReference type="Proteomes" id="UP000073492"/>
    </source>
</evidence>
<reference evidence="1 2" key="1">
    <citation type="submission" date="2015-07" db="EMBL/GenBank/DDBJ databases">
        <title>Comparative genomics of the Sigatoka disease complex on banana suggests a link between parallel evolutionary changes in Pseudocercospora fijiensis and Pseudocercospora eumusae and increased virulence on the banana host.</title>
        <authorList>
            <person name="Chang T.-C."/>
            <person name="Salvucci A."/>
            <person name="Crous P.W."/>
            <person name="Stergiopoulos I."/>
        </authorList>
    </citation>
    <scope>NUCLEOTIDE SEQUENCE [LARGE SCALE GENOMIC DNA]</scope>
    <source>
        <strain evidence="1 2">CBS 116634</strain>
    </source>
</reference>
<dbReference type="OrthoDB" id="3625729at2759"/>
<protein>
    <submittedName>
        <fullName evidence="1">Uncharacterized protein</fullName>
    </submittedName>
</protein>
<proteinExistence type="predicted"/>
<dbReference type="EMBL" id="LFZO01000322">
    <property type="protein sequence ID" value="KXT09600.1"/>
    <property type="molecule type" value="Genomic_DNA"/>
</dbReference>
<sequence>MTFTAEDVVFLRTSTEIMDPATLSPPPSYDDAIAVHKLPAEAALETTDCFEDFADLAIATAEKPPQTKWLVKADKEPSYLKLLTGPIISNAGGTVNTEPLRKRRYKVVFPPGYEDVYLHKTAWASNSSNLPLYHVEVFGRDRYEPEPIVILGPMDFHHGTMIAQSREYAVKHIGKVFCKMEDEISKTQRFVAFCETEYSSWDWKCKTGGAKQDMRSLIVRARRDCLTSAALVVRLEQFLDFAGRQNRGHYEDVLRRLRRSLKECAWRLNGLQI</sequence>
<organism evidence="1 2">
    <name type="scientific">Pseudocercospora musae</name>
    <dbReference type="NCBI Taxonomy" id="113226"/>
    <lineage>
        <taxon>Eukaryota</taxon>
        <taxon>Fungi</taxon>
        <taxon>Dikarya</taxon>
        <taxon>Ascomycota</taxon>
        <taxon>Pezizomycotina</taxon>
        <taxon>Dothideomycetes</taxon>
        <taxon>Dothideomycetidae</taxon>
        <taxon>Mycosphaerellales</taxon>
        <taxon>Mycosphaerellaceae</taxon>
        <taxon>Pseudocercospora</taxon>
    </lineage>
</organism>
<dbReference type="AlphaFoldDB" id="A0A139I4B4"/>
<evidence type="ECO:0000313" key="1">
    <source>
        <dbReference type="EMBL" id="KXT09600.1"/>
    </source>
</evidence>
<comment type="caution">
    <text evidence="1">The sequence shown here is derived from an EMBL/GenBank/DDBJ whole genome shotgun (WGS) entry which is preliminary data.</text>
</comment>
<accession>A0A139I4B4</accession>
<keyword evidence="2" id="KW-1185">Reference proteome</keyword>